<dbReference type="Proteomes" id="UP000814140">
    <property type="component" value="Unassembled WGS sequence"/>
</dbReference>
<evidence type="ECO:0000313" key="2">
    <source>
        <dbReference type="Proteomes" id="UP000814140"/>
    </source>
</evidence>
<organism evidence="1 2">
    <name type="scientific">Artomyces pyxidatus</name>
    <dbReference type="NCBI Taxonomy" id="48021"/>
    <lineage>
        <taxon>Eukaryota</taxon>
        <taxon>Fungi</taxon>
        <taxon>Dikarya</taxon>
        <taxon>Basidiomycota</taxon>
        <taxon>Agaricomycotina</taxon>
        <taxon>Agaricomycetes</taxon>
        <taxon>Russulales</taxon>
        <taxon>Auriscalpiaceae</taxon>
        <taxon>Artomyces</taxon>
    </lineage>
</organism>
<dbReference type="EMBL" id="MU277245">
    <property type="protein sequence ID" value="KAI0057595.1"/>
    <property type="molecule type" value="Genomic_DNA"/>
</dbReference>
<sequence length="69" mass="7861">MLSPFITTAQRLWLYRPVLERPAWLHTVTFAGDMTSYLVVTDAVGQRGASDSVEFWTKPESLTVLLQYV</sequence>
<name>A0ACB8SNB5_9AGAM</name>
<evidence type="ECO:0000313" key="1">
    <source>
        <dbReference type="EMBL" id="KAI0057595.1"/>
    </source>
</evidence>
<accession>A0ACB8SNB5</accession>
<reference evidence="1" key="2">
    <citation type="journal article" date="2022" name="New Phytol.">
        <title>Evolutionary transition to the ectomycorrhizal habit in the genomes of a hyperdiverse lineage of mushroom-forming fungi.</title>
        <authorList>
            <person name="Looney B."/>
            <person name="Miyauchi S."/>
            <person name="Morin E."/>
            <person name="Drula E."/>
            <person name="Courty P.E."/>
            <person name="Kohler A."/>
            <person name="Kuo A."/>
            <person name="LaButti K."/>
            <person name="Pangilinan J."/>
            <person name="Lipzen A."/>
            <person name="Riley R."/>
            <person name="Andreopoulos W."/>
            <person name="He G."/>
            <person name="Johnson J."/>
            <person name="Nolan M."/>
            <person name="Tritt A."/>
            <person name="Barry K.W."/>
            <person name="Grigoriev I.V."/>
            <person name="Nagy L.G."/>
            <person name="Hibbett D."/>
            <person name="Henrissat B."/>
            <person name="Matheny P.B."/>
            <person name="Labbe J."/>
            <person name="Martin F.M."/>
        </authorList>
    </citation>
    <scope>NUCLEOTIDE SEQUENCE</scope>
    <source>
        <strain evidence="1">HHB10654</strain>
    </source>
</reference>
<feature type="non-terminal residue" evidence="1">
    <location>
        <position position="69"/>
    </location>
</feature>
<gene>
    <name evidence="1" type="ORF">BV25DRAFT_1831045</name>
</gene>
<comment type="caution">
    <text evidence="1">The sequence shown here is derived from an EMBL/GenBank/DDBJ whole genome shotgun (WGS) entry which is preliminary data.</text>
</comment>
<protein>
    <submittedName>
        <fullName evidence="1">Uncharacterized protein</fullName>
    </submittedName>
</protein>
<reference evidence="1" key="1">
    <citation type="submission" date="2021-03" db="EMBL/GenBank/DDBJ databases">
        <authorList>
            <consortium name="DOE Joint Genome Institute"/>
            <person name="Ahrendt S."/>
            <person name="Looney B.P."/>
            <person name="Miyauchi S."/>
            <person name="Morin E."/>
            <person name="Drula E."/>
            <person name="Courty P.E."/>
            <person name="Chicoki N."/>
            <person name="Fauchery L."/>
            <person name="Kohler A."/>
            <person name="Kuo A."/>
            <person name="Labutti K."/>
            <person name="Pangilinan J."/>
            <person name="Lipzen A."/>
            <person name="Riley R."/>
            <person name="Andreopoulos W."/>
            <person name="He G."/>
            <person name="Johnson J."/>
            <person name="Barry K.W."/>
            <person name="Grigoriev I.V."/>
            <person name="Nagy L."/>
            <person name="Hibbett D."/>
            <person name="Henrissat B."/>
            <person name="Matheny P.B."/>
            <person name="Labbe J."/>
            <person name="Martin F."/>
        </authorList>
    </citation>
    <scope>NUCLEOTIDE SEQUENCE</scope>
    <source>
        <strain evidence="1">HHB10654</strain>
    </source>
</reference>
<proteinExistence type="predicted"/>
<keyword evidence="2" id="KW-1185">Reference proteome</keyword>